<keyword evidence="3 6" id="KW-0032">Aminotransferase</keyword>
<accession>A0A9D2DYA6</accession>
<dbReference type="Pfam" id="PF00155">
    <property type="entry name" value="Aminotran_1_2"/>
    <property type="match status" value="1"/>
</dbReference>
<dbReference type="PRINTS" id="PR00753">
    <property type="entry name" value="ACCSYNTHASE"/>
</dbReference>
<name>A0A9D2DYA6_9FIRM</name>
<dbReference type="PANTHER" id="PTHR46383">
    <property type="entry name" value="ASPARTATE AMINOTRANSFERASE"/>
    <property type="match status" value="1"/>
</dbReference>
<evidence type="ECO:0000256" key="6">
    <source>
        <dbReference type="RuleBase" id="RU000481"/>
    </source>
</evidence>
<dbReference type="FunFam" id="3.40.640.10:FF:000033">
    <property type="entry name" value="Aspartate aminotransferase"/>
    <property type="match status" value="1"/>
</dbReference>
<dbReference type="Gene3D" id="3.90.1150.10">
    <property type="entry name" value="Aspartate Aminotransferase, domain 1"/>
    <property type="match status" value="1"/>
</dbReference>
<dbReference type="InterPro" id="IPR015422">
    <property type="entry name" value="PyrdxlP-dep_Trfase_small"/>
</dbReference>
<dbReference type="InterPro" id="IPR004839">
    <property type="entry name" value="Aminotransferase_I/II_large"/>
</dbReference>
<dbReference type="EMBL" id="DXBS01000133">
    <property type="protein sequence ID" value="HIZ25248.1"/>
    <property type="molecule type" value="Genomic_DNA"/>
</dbReference>
<comment type="similarity">
    <text evidence="2 6">Belongs to the class-I pyridoxal-phosphate-dependent aminotransferase family.</text>
</comment>
<comment type="cofactor">
    <cofactor evidence="1 6">
        <name>pyridoxal 5'-phosphate</name>
        <dbReference type="ChEBI" id="CHEBI:597326"/>
    </cofactor>
</comment>
<evidence type="ECO:0000256" key="5">
    <source>
        <dbReference type="ARBA" id="ARBA00022898"/>
    </source>
</evidence>
<evidence type="ECO:0000259" key="7">
    <source>
        <dbReference type="Pfam" id="PF00155"/>
    </source>
</evidence>
<gene>
    <name evidence="8" type="ORF">H9812_07285</name>
</gene>
<dbReference type="GO" id="GO:0006520">
    <property type="term" value="P:amino acid metabolic process"/>
    <property type="evidence" value="ECO:0007669"/>
    <property type="project" value="InterPro"/>
</dbReference>
<comment type="caution">
    <text evidence="8">The sequence shown here is derived from an EMBL/GenBank/DDBJ whole genome shotgun (WGS) entry which is preliminary data.</text>
</comment>
<dbReference type="AlphaFoldDB" id="A0A9D2DYA6"/>
<dbReference type="EC" id="2.6.1.-" evidence="6"/>
<evidence type="ECO:0000256" key="1">
    <source>
        <dbReference type="ARBA" id="ARBA00001933"/>
    </source>
</evidence>
<dbReference type="InterPro" id="IPR015424">
    <property type="entry name" value="PyrdxlP-dep_Trfase"/>
</dbReference>
<feature type="domain" description="Aminotransferase class I/classII large" evidence="7">
    <location>
        <begin position="33"/>
        <end position="390"/>
    </location>
</feature>
<dbReference type="Gene3D" id="3.40.640.10">
    <property type="entry name" value="Type I PLP-dependent aspartate aminotransferase-like (Major domain)"/>
    <property type="match status" value="1"/>
</dbReference>
<evidence type="ECO:0000313" key="8">
    <source>
        <dbReference type="EMBL" id="HIZ25248.1"/>
    </source>
</evidence>
<dbReference type="GO" id="GO:0030170">
    <property type="term" value="F:pyridoxal phosphate binding"/>
    <property type="evidence" value="ECO:0007669"/>
    <property type="project" value="InterPro"/>
</dbReference>
<dbReference type="InterPro" id="IPR050596">
    <property type="entry name" value="AspAT/PAT-like"/>
</dbReference>
<evidence type="ECO:0000256" key="4">
    <source>
        <dbReference type="ARBA" id="ARBA00022679"/>
    </source>
</evidence>
<dbReference type="CDD" id="cd00609">
    <property type="entry name" value="AAT_like"/>
    <property type="match status" value="1"/>
</dbReference>
<sequence>MEILAKRIRTISPSQTLAISAKAKAMKAGGEYVVNFGVGEPDFPTPAHIVEAGIEALRAGKTKYTPSSGLPELRKAICEKFARDNGLTYEPSQIIVSNGAKHSIFNVCYALVDEGDEVIIPAPYWLTYPEVVKTCGGVPVYVEGTKENKFKITPEQLEAAITPRTKMLIFNSPCNPTGAVYSEAEVRALGAVCEKHGIYVLSDEIYERLVYTDVKPFSMAKVSDAMYEHTITVNGVSKTYSMTGWRIGYLAAPKAIAKAIDSFQSHATSNACSIAQYATITALGSPEECVEEMVARFAERRAAAIARIEKMKDAYCIVPDGAFYIMLVVSGAFGKKLGERTIANAADFADALLEEKKVAVVPGGPFGADDCVRLSYSLSMEDMMEGLERIDAFLTQLK</sequence>
<evidence type="ECO:0000313" key="9">
    <source>
        <dbReference type="Proteomes" id="UP000824044"/>
    </source>
</evidence>
<proteinExistence type="inferred from homology"/>
<evidence type="ECO:0000256" key="3">
    <source>
        <dbReference type="ARBA" id="ARBA00022576"/>
    </source>
</evidence>
<keyword evidence="5" id="KW-0663">Pyridoxal phosphate</keyword>
<dbReference type="SUPFAM" id="SSF53383">
    <property type="entry name" value="PLP-dependent transferases"/>
    <property type="match status" value="1"/>
</dbReference>
<dbReference type="PANTHER" id="PTHR46383:SF1">
    <property type="entry name" value="ASPARTATE AMINOTRANSFERASE"/>
    <property type="match status" value="1"/>
</dbReference>
<keyword evidence="4 6" id="KW-0808">Transferase</keyword>
<dbReference type="InterPro" id="IPR004838">
    <property type="entry name" value="NHTrfase_class1_PyrdxlP-BS"/>
</dbReference>
<reference evidence="8" key="1">
    <citation type="journal article" date="2021" name="PeerJ">
        <title>Extensive microbial diversity within the chicken gut microbiome revealed by metagenomics and culture.</title>
        <authorList>
            <person name="Gilroy R."/>
            <person name="Ravi A."/>
            <person name="Getino M."/>
            <person name="Pursley I."/>
            <person name="Horton D.L."/>
            <person name="Alikhan N.F."/>
            <person name="Baker D."/>
            <person name="Gharbi K."/>
            <person name="Hall N."/>
            <person name="Watson M."/>
            <person name="Adriaenssens E.M."/>
            <person name="Foster-Nyarko E."/>
            <person name="Jarju S."/>
            <person name="Secka A."/>
            <person name="Antonio M."/>
            <person name="Oren A."/>
            <person name="Chaudhuri R.R."/>
            <person name="La Ragione R."/>
            <person name="Hildebrand F."/>
            <person name="Pallen M.J."/>
        </authorList>
    </citation>
    <scope>NUCLEOTIDE SEQUENCE</scope>
    <source>
        <strain evidence="8">CHK33-5263</strain>
    </source>
</reference>
<dbReference type="InterPro" id="IPR015421">
    <property type="entry name" value="PyrdxlP-dep_Trfase_major"/>
</dbReference>
<dbReference type="PROSITE" id="PS00105">
    <property type="entry name" value="AA_TRANSFER_CLASS_1"/>
    <property type="match status" value="1"/>
</dbReference>
<protein>
    <recommendedName>
        <fullName evidence="6">Aminotransferase</fullName>
        <ecNumber evidence="6">2.6.1.-</ecNumber>
    </recommendedName>
</protein>
<dbReference type="GO" id="GO:0008483">
    <property type="term" value="F:transaminase activity"/>
    <property type="evidence" value="ECO:0007669"/>
    <property type="project" value="UniProtKB-KW"/>
</dbReference>
<reference evidence="8" key="2">
    <citation type="submission" date="2021-04" db="EMBL/GenBank/DDBJ databases">
        <authorList>
            <person name="Gilroy R."/>
        </authorList>
    </citation>
    <scope>NUCLEOTIDE SEQUENCE</scope>
    <source>
        <strain evidence="8">CHK33-5263</strain>
    </source>
</reference>
<evidence type="ECO:0000256" key="2">
    <source>
        <dbReference type="ARBA" id="ARBA00007441"/>
    </source>
</evidence>
<dbReference type="Proteomes" id="UP000824044">
    <property type="component" value="Unassembled WGS sequence"/>
</dbReference>
<organism evidence="8 9">
    <name type="scientific">Candidatus Gallimonas intestinigallinarum</name>
    <dbReference type="NCBI Taxonomy" id="2838604"/>
    <lineage>
        <taxon>Bacteria</taxon>
        <taxon>Bacillati</taxon>
        <taxon>Bacillota</taxon>
        <taxon>Clostridia</taxon>
        <taxon>Candidatus Gallimonas</taxon>
    </lineage>
</organism>